<proteinExistence type="predicted"/>
<feature type="region of interest" description="Disordered" evidence="1">
    <location>
        <begin position="1"/>
        <end position="28"/>
    </location>
</feature>
<sequence>MPAATVGYAGGFPAGPSTTTTSSSTREPKELRINVPPEFDGNRDDFEAFLNKCLLYLAINSGVYDTDQKRIGYVLSLMNKGEAHIWSNQFIKKCTTANGIDLGTFLGFKDILEEAFTVQPCMLEFYIKHCILAVREHTS</sequence>
<dbReference type="OrthoDB" id="3263571at2759"/>
<organism evidence="2 3">
    <name type="scientific">Agrocybe chaxingu</name>
    <dbReference type="NCBI Taxonomy" id="84603"/>
    <lineage>
        <taxon>Eukaryota</taxon>
        <taxon>Fungi</taxon>
        <taxon>Dikarya</taxon>
        <taxon>Basidiomycota</taxon>
        <taxon>Agaricomycotina</taxon>
        <taxon>Agaricomycetes</taxon>
        <taxon>Agaricomycetidae</taxon>
        <taxon>Agaricales</taxon>
        <taxon>Agaricineae</taxon>
        <taxon>Strophariaceae</taxon>
        <taxon>Agrocybe</taxon>
    </lineage>
</organism>
<dbReference type="Proteomes" id="UP001148786">
    <property type="component" value="Unassembled WGS sequence"/>
</dbReference>
<dbReference type="EMBL" id="JANKHO010002245">
    <property type="protein sequence ID" value="KAJ3493618.1"/>
    <property type="molecule type" value="Genomic_DNA"/>
</dbReference>
<evidence type="ECO:0000313" key="2">
    <source>
        <dbReference type="EMBL" id="KAJ3493618.1"/>
    </source>
</evidence>
<comment type="caution">
    <text evidence="2">The sequence shown here is derived from an EMBL/GenBank/DDBJ whole genome shotgun (WGS) entry which is preliminary data.</text>
</comment>
<name>A0A9W8MRL2_9AGAR</name>
<evidence type="ECO:0000313" key="3">
    <source>
        <dbReference type="Proteomes" id="UP001148786"/>
    </source>
</evidence>
<gene>
    <name evidence="2" type="ORF">NLJ89_g10975</name>
</gene>
<protein>
    <recommendedName>
        <fullName evidence="4">DUF4939 domain-containing protein</fullName>
    </recommendedName>
</protein>
<dbReference type="AlphaFoldDB" id="A0A9W8MRL2"/>
<evidence type="ECO:0000256" key="1">
    <source>
        <dbReference type="SAM" id="MobiDB-lite"/>
    </source>
</evidence>
<keyword evidence="3" id="KW-1185">Reference proteome</keyword>
<reference evidence="2" key="1">
    <citation type="submission" date="2022-07" db="EMBL/GenBank/DDBJ databases">
        <title>Genome Sequence of Agrocybe chaxingu.</title>
        <authorList>
            <person name="Buettner E."/>
        </authorList>
    </citation>
    <scope>NUCLEOTIDE SEQUENCE</scope>
    <source>
        <strain evidence="2">MP-N11</strain>
    </source>
</reference>
<accession>A0A9W8MRL2</accession>
<evidence type="ECO:0008006" key="4">
    <source>
        <dbReference type="Google" id="ProtNLM"/>
    </source>
</evidence>